<evidence type="ECO:0000259" key="4">
    <source>
        <dbReference type="PROSITE" id="PS00083"/>
    </source>
</evidence>
<evidence type="ECO:0000256" key="1">
    <source>
        <dbReference type="ARBA" id="ARBA00007825"/>
    </source>
</evidence>
<dbReference type="AlphaFoldDB" id="A0A382UHK9"/>
<dbReference type="Gene3D" id="2.60.130.10">
    <property type="entry name" value="Aromatic compound dioxygenase"/>
    <property type="match status" value="1"/>
</dbReference>
<protein>
    <recommendedName>
        <fullName evidence="4">Intradiol ring-cleavage dioxygenases domain-containing protein</fullName>
    </recommendedName>
</protein>
<dbReference type="CDD" id="cd00421">
    <property type="entry name" value="intradiol_dioxygenase"/>
    <property type="match status" value="1"/>
</dbReference>
<dbReference type="PANTHER" id="PTHR33711:SF10">
    <property type="entry name" value="INTRADIOL RING-CLEAVAGE DIOXYGENASES DOMAIN-CONTAINING PROTEIN"/>
    <property type="match status" value="1"/>
</dbReference>
<sequence length="203" mass="23444">MFFNRRKFLVSSGALLFPSISFAEKIKTPWQSAGPFYPDWEPNDVDNNLVNIGFKGMDAQGVKLDIFGTITNFEGKPLSGLLIEIWQTDKNGVYIHSSAPDQKIRDTNFQGFGKSISDLNGEFDFNTILPVPYLGRPPHIHLLVRENEEIKLITQFYFENHPLNESDFLYKRMNRKEKKLNTLVLNRKSKQEKKISSNFQLII</sequence>
<dbReference type="InterPro" id="IPR050770">
    <property type="entry name" value="Intradiol_RC_Dioxygenase"/>
</dbReference>
<reference evidence="5" key="1">
    <citation type="submission" date="2018-05" db="EMBL/GenBank/DDBJ databases">
        <authorList>
            <person name="Lanie J.A."/>
            <person name="Ng W.-L."/>
            <person name="Kazmierczak K.M."/>
            <person name="Andrzejewski T.M."/>
            <person name="Davidsen T.M."/>
            <person name="Wayne K.J."/>
            <person name="Tettelin H."/>
            <person name="Glass J.I."/>
            <person name="Rusch D."/>
            <person name="Podicherti R."/>
            <person name="Tsui H.-C.T."/>
            <person name="Winkler M.E."/>
        </authorList>
    </citation>
    <scope>NUCLEOTIDE SEQUENCE</scope>
</reference>
<dbReference type="PROSITE" id="PS00083">
    <property type="entry name" value="INTRADIOL_DIOXYGENAS"/>
    <property type="match status" value="1"/>
</dbReference>
<keyword evidence="3" id="KW-0560">Oxidoreductase</keyword>
<dbReference type="InterPro" id="IPR015889">
    <property type="entry name" value="Intradiol_dOase_core"/>
</dbReference>
<dbReference type="PANTHER" id="PTHR33711">
    <property type="entry name" value="DIOXYGENASE, PUTATIVE (AFU_ORTHOLOGUE AFUA_2G02910)-RELATED"/>
    <property type="match status" value="1"/>
</dbReference>
<dbReference type="Pfam" id="PF00775">
    <property type="entry name" value="Dioxygenase_C"/>
    <property type="match status" value="1"/>
</dbReference>
<evidence type="ECO:0000313" key="5">
    <source>
        <dbReference type="EMBL" id="SVD33700.1"/>
    </source>
</evidence>
<comment type="similarity">
    <text evidence="1">Belongs to the intradiol ring-cleavage dioxygenase family.</text>
</comment>
<name>A0A382UHK9_9ZZZZ</name>
<dbReference type="EMBL" id="UINC01144282">
    <property type="protein sequence ID" value="SVD33700.1"/>
    <property type="molecule type" value="Genomic_DNA"/>
</dbReference>
<evidence type="ECO:0000256" key="3">
    <source>
        <dbReference type="ARBA" id="ARBA00023002"/>
    </source>
</evidence>
<accession>A0A382UHK9</accession>
<gene>
    <name evidence="5" type="ORF">METZ01_LOCUS386554</name>
</gene>
<dbReference type="GO" id="GO:0016702">
    <property type="term" value="F:oxidoreductase activity, acting on single donors with incorporation of molecular oxygen, incorporation of two atoms of oxygen"/>
    <property type="evidence" value="ECO:0007669"/>
    <property type="project" value="InterPro"/>
</dbReference>
<organism evidence="5">
    <name type="scientific">marine metagenome</name>
    <dbReference type="NCBI Taxonomy" id="408172"/>
    <lineage>
        <taxon>unclassified sequences</taxon>
        <taxon>metagenomes</taxon>
        <taxon>ecological metagenomes</taxon>
    </lineage>
</organism>
<evidence type="ECO:0000256" key="2">
    <source>
        <dbReference type="ARBA" id="ARBA00022964"/>
    </source>
</evidence>
<keyword evidence="2" id="KW-0223">Dioxygenase</keyword>
<dbReference type="SUPFAM" id="SSF49482">
    <property type="entry name" value="Aromatic compound dioxygenase"/>
    <property type="match status" value="1"/>
</dbReference>
<dbReference type="GO" id="GO:0008199">
    <property type="term" value="F:ferric iron binding"/>
    <property type="evidence" value="ECO:0007669"/>
    <property type="project" value="InterPro"/>
</dbReference>
<proteinExistence type="inferred from homology"/>
<feature type="domain" description="Intradiol ring-cleavage dioxygenases" evidence="4">
    <location>
        <begin position="66"/>
        <end position="94"/>
    </location>
</feature>
<dbReference type="InterPro" id="IPR000627">
    <property type="entry name" value="Intradiol_dOase_C"/>
</dbReference>